<dbReference type="InterPro" id="IPR031566">
    <property type="entry name" value="CitMHS_2"/>
</dbReference>
<proteinExistence type="predicted"/>
<keyword evidence="3" id="KW-1185">Reference proteome</keyword>
<evidence type="ECO:0000313" key="2">
    <source>
        <dbReference type="EMBL" id="GAP43674.1"/>
    </source>
</evidence>
<feature type="transmembrane region" description="Helical" evidence="1">
    <location>
        <begin position="105"/>
        <end position="127"/>
    </location>
</feature>
<gene>
    <name evidence="2" type="ORF">TBC1_111830</name>
</gene>
<keyword evidence="1" id="KW-1133">Transmembrane helix</keyword>
<feature type="transmembrane region" description="Helical" evidence="1">
    <location>
        <begin position="12"/>
        <end position="31"/>
    </location>
</feature>
<evidence type="ECO:0000313" key="3">
    <source>
        <dbReference type="Proteomes" id="UP000053091"/>
    </source>
</evidence>
<dbReference type="Pfam" id="PF16980">
    <property type="entry name" value="CitMHS_2"/>
    <property type="match status" value="1"/>
</dbReference>
<feature type="transmembrane region" description="Helical" evidence="1">
    <location>
        <begin position="370"/>
        <end position="389"/>
    </location>
</feature>
<organism evidence="2">
    <name type="scientific">Lentimicrobium saccharophilum</name>
    <dbReference type="NCBI Taxonomy" id="1678841"/>
    <lineage>
        <taxon>Bacteria</taxon>
        <taxon>Pseudomonadati</taxon>
        <taxon>Bacteroidota</taxon>
        <taxon>Bacteroidia</taxon>
        <taxon>Bacteroidales</taxon>
        <taxon>Lentimicrobiaceae</taxon>
        <taxon>Lentimicrobium</taxon>
    </lineage>
</organism>
<accession>A0A0S7BSA1</accession>
<evidence type="ECO:0000256" key="1">
    <source>
        <dbReference type="SAM" id="Phobius"/>
    </source>
</evidence>
<feature type="transmembrane region" description="Helical" evidence="1">
    <location>
        <begin position="139"/>
        <end position="158"/>
    </location>
</feature>
<dbReference type="EMBL" id="DF968182">
    <property type="protein sequence ID" value="GAP43674.1"/>
    <property type="molecule type" value="Genomic_DNA"/>
</dbReference>
<dbReference type="Proteomes" id="UP000053091">
    <property type="component" value="Unassembled WGS sequence"/>
</dbReference>
<keyword evidence="1" id="KW-0812">Transmembrane</keyword>
<feature type="transmembrane region" description="Helical" evidence="1">
    <location>
        <begin position="74"/>
        <end position="93"/>
    </location>
</feature>
<dbReference type="RefSeq" id="WP_062041168.1">
    <property type="nucleotide sequence ID" value="NZ_DF968182.1"/>
</dbReference>
<feature type="transmembrane region" description="Helical" evidence="1">
    <location>
        <begin position="257"/>
        <end position="277"/>
    </location>
</feature>
<sequence length="434" mass="48346">MEHGLHESIPLYASIPFFVMLMMIAVGPLMFHHWWESNRNKLIVSLVLGIPTAIYLIATGFLHNLEHQLIFDYLPFIILLGGLFIITGGINLSGDIEAKPSTNTLFMAIGAVLASFMGTTGAAMLLIRPVINTNSERWYKVHTILFFIAIVANAGGLLTPLGDPPLFLLYLRGAPFTWFLQLVPEWLFTNGLLLLIYYFTDKYFYRKEPPANIIFDKTNIQPIKLRGRFNFFFLAGVVLSVAFLNKQYIPAIEHNHYLAFIREAAILLMAGLSLYFTSSKLRQANKFTYGPIIEVAYLFLGIFITMVPALLWLEANAKSLGVETVAQFYYATGALSSFLDNAPTAVSFYNLALGLTDPSASGLVAGIPDYLLKAISVGAVFFGSMTYIGNGPNFMVKAIAEENKIDMPGFFGYMIKFSLVVLLPVYILNQLLFL</sequence>
<reference evidence="2" key="1">
    <citation type="journal article" date="2015" name="Genome Announc.">
        <title>Draft Genome Sequence of Bacteroidales Strain TBC1, a Novel Isolate from a Methanogenic Wastewater Treatment System.</title>
        <authorList>
            <person name="Tourlousse D.M."/>
            <person name="Matsuura N."/>
            <person name="Sun L."/>
            <person name="Toyonaga M."/>
            <person name="Kuroda K."/>
            <person name="Ohashi A."/>
            <person name="Cruz R."/>
            <person name="Yamaguchi T."/>
            <person name="Sekiguchi Y."/>
        </authorList>
    </citation>
    <scope>NUCLEOTIDE SEQUENCE [LARGE SCALE GENOMIC DNA]</scope>
    <source>
        <strain evidence="2">TBC1</strain>
    </source>
</reference>
<dbReference type="AlphaFoldDB" id="A0A0S7BSA1"/>
<protein>
    <submittedName>
        <fullName evidence="2">Transporter, UIT6 family</fullName>
    </submittedName>
</protein>
<feature type="transmembrane region" description="Helical" evidence="1">
    <location>
        <begin position="43"/>
        <end position="62"/>
    </location>
</feature>
<dbReference type="OrthoDB" id="9765532at2"/>
<keyword evidence="1" id="KW-0472">Membrane</keyword>
<feature type="transmembrane region" description="Helical" evidence="1">
    <location>
        <begin position="229"/>
        <end position="245"/>
    </location>
</feature>
<feature type="transmembrane region" description="Helical" evidence="1">
    <location>
        <begin position="410"/>
        <end position="428"/>
    </location>
</feature>
<feature type="transmembrane region" description="Helical" evidence="1">
    <location>
        <begin position="289"/>
        <end position="313"/>
    </location>
</feature>
<feature type="transmembrane region" description="Helical" evidence="1">
    <location>
        <begin position="178"/>
        <end position="199"/>
    </location>
</feature>
<dbReference type="PATRIC" id="fig|1678841.3.peg.2037"/>
<name>A0A0S7BSA1_9BACT</name>